<organism evidence="1 2">
    <name type="scientific">Allocatelliglobosispora scoriae</name>
    <dbReference type="NCBI Taxonomy" id="643052"/>
    <lineage>
        <taxon>Bacteria</taxon>
        <taxon>Bacillati</taxon>
        <taxon>Actinomycetota</taxon>
        <taxon>Actinomycetes</taxon>
        <taxon>Micromonosporales</taxon>
        <taxon>Micromonosporaceae</taxon>
        <taxon>Allocatelliglobosispora</taxon>
    </lineage>
</organism>
<dbReference type="Proteomes" id="UP000587527">
    <property type="component" value="Unassembled WGS sequence"/>
</dbReference>
<dbReference type="EMBL" id="JACHMN010000002">
    <property type="protein sequence ID" value="MBB5869967.1"/>
    <property type="molecule type" value="Genomic_DNA"/>
</dbReference>
<reference evidence="1 2" key="1">
    <citation type="submission" date="2020-08" db="EMBL/GenBank/DDBJ databases">
        <title>Sequencing the genomes of 1000 actinobacteria strains.</title>
        <authorList>
            <person name="Klenk H.-P."/>
        </authorList>
    </citation>
    <scope>NUCLEOTIDE SEQUENCE [LARGE SCALE GENOMIC DNA]</scope>
    <source>
        <strain evidence="1 2">DSM 45362</strain>
    </source>
</reference>
<sequence length="60" mass="6895">MSYYWCLKHTRVETDADKCPEDRLLGPYPTHADAAAGLQRVHERNDKYDADDARWSNGSP</sequence>
<comment type="caution">
    <text evidence="1">The sequence shown here is derived from an EMBL/GenBank/DDBJ whole genome shotgun (WGS) entry which is preliminary data.</text>
</comment>
<gene>
    <name evidence="1" type="ORF">F4553_003346</name>
</gene>
<protein>
    <submittedName>
        <fullName evidence="1">Uncharacterized protein</fullName>
    </submittedName>
</protein>
<evidence type="ECO:0000313" key="1">
    <source>
        <dbReference type="EMBL" id="MBB5869967.1"/>
    </source>
</evidence>
<name>A0A841BLK6_9ACTN</name>
<dbReference type="AlphaFoldDB" id="A0A841BLK6"/>
<accession>A0A841BLK6</accession>
<proteinExistence type="predicted"/>
<evidence type="ECO:0000313" key="2">
    <source>
        <dbReference type="Proteomes" id="UP000587527"/>
    </source>
</evidence>
<keyword evidence="2" id="KW-1185">Reference proteome</keyword>